<dbReference type="SUPFAM" id="SSF51735">
    <property type="entry name" value="NAD(P)-binding Rossmann-fold domains"/>
    <property type="match status" value="1"/>
</dbReference>
<dbReference type="Pfam" id="PF01301">
    <property type="entry name" value="Glyco_hydro_35"/>
    <property type="match status" value="1"/>
</dbReference>
<dbReference type="SUPFAM" id="SSF51445">
    <property type="entry name" value="(Trans)glycosidases"/>
    <property type="match status" value="1"/>
</dbReference>
<dbReference type="InterPro" id="IPR031330">
    <property type="entry name" value="Gly_Hdrlase_35_cat"/>
</dbReference>
<keyword evidence="5" id="KW-0378">Hydrolase</keyword>
<proteinExistence type="inferred from homology"/>
<organism evidence="5 6">
    <name type="scientific">Helianthus annuus</name>
    <name type="common">Common sunflower</name>
    <dbReference type="NCBI Taxonomy" id="4232"/>
    <lineage>
        <taxon>Eukaryota</taxon>
        <taxon>Viridiplantae</taxon>
        <taxon>Streptophyta</taxon>
        <taxon>Embryophyta</taxon>
        <taxon>Tracheophyta</taxon>
        <taxon>Spermatophyta</taxon>
        <taxon>Magnoliopsida</taxon>
        <taxon>eudicotyledons</taxon>
        <taxon>Gunneridae</taxon>
        <taxon>Pentapetalae</taxon>
        <taxon>asterids</taxon>
        <taxon>campanulids</taxon>
        <taxon>Asterales</taxon>
        <taxon>Asteraceae</taxon>
        <taxon>Asteroideae</taxon>
        <taxon>Heliantheae alliance</taxon>
        <taxon>Heliantheae</taxon>
        <taxon>Helianthus</taxon>
    </lineage>
</organism>
<comment type="similarity">
    <text evidence="2">Belongs to the glycosyl hydrolase 35 family.</text>
</comment>
<dbReference type="InterPro" id="IPR036291">
    <property type="entry name" value="NAD(P)-bd_dom_sf"/>
</dbReference>
<evidence type="ECO:0000256" key="2">
    <source>
        <dbReference type="ARBA" id="ARBA00009809"/>
    </source>
</evidence>
<reference evidence="6" key="1">
    <citation type="journal article" date="2017" name="Nature">
        <title>The sunflower genome provides insights into oil metabolism, flowering and Asterid evolution.</title>
        <authorList>
            <person name="Badouin H."/>
            <person name="Gouzy J."/>
            <person name="Grassa C.J."/>
            <person name="Murat F."/>
            <person name="Staton S.E."/>
            <person name="Cottret L."/>
            <person name="Lelandais-Briere C."/>
            <person name="Owens G.L."/>
            <person name="Carrere S."/>
            <person name="Mayjonade B."/>
            <person name="Legrand L."/>
            <person name="Gill N."/>
            <person name="Kane N.C."/>
            <person name="Bowers J.E."/>
            <person name="Hubner S."/>
            <person name="Bellec A."/>
            <person name="Berard A."/>
            <person name="Berges H."/>
            <person name="Blanchet N."/>
            <person name="Boniface M.C."/>
            <person name="Brunel D."/>
            <person name="Catrice O."/>
            <person name="Chaidir N."/>
            <person name="Claudel C."/>
            <person name="Donnadieu C."/>
            <person name="Faraut T."/>
            <person name="Fievet G."/>
            <person name="Helmstetter N."/>
            <person name="King M."/>
            <person name="Knapp S.J."/>
            <person name="Lai Z."/>
            <person name="Le Paslier M.C."/>
            <person name="Lippi Y."/>
            <person name="Lorenzon L."/>
            <person name="Mandel J.R."/>
            <person name="Marage G."/>
            <person name="Marchand G."/>
            <person name="Marquand E."/>
            <person name="Bret-Mestries E."/>
            <person name="Morien E."/>
            <person name="Nambeesan S."/>
            <person name="Nguyen T."/>
            <person name="Pegot-Espagnet P."/>
            <person name="Pouilly N."/>
            <person name="Raftis F."/>
            <person name="Sallet E."/>
            <person name="Schiex T."/>
            <person name="Thomas J."/>
            <person name="Vandecasteele C."/>
            <person name="Vares D."/>
            <person name="Vear F."/>
            <person name="Vautrin S."/>
            <person name="Crespi M."/>
            <person name="Mangin B."/>
            <person name="Burke J.M."/>
            <person name="Salse J."/>
            <person name="Munos S."/>
            <person name="Vincourt P."/>
            <person name="Rieseberg L.H."/>
            <person name="Langlade N.B."/>
        </authorList>
    </citation>
    <scope>NUCLEOTIDE SEQUENCE [LARGE SCALE GENOMIC DNA]</scope>
    <source>
        <strain evidence="6">cv. SF193</strain>
    </source>
</reference>
<dbReference type="GO" id="GO:0004565">
    <property type="term" value="F:beta-galactosidase activity"/>
    <property type="evidence" value="ECO:0007669"/>
    <property type="project" value="UniProtKB-EC"/>
</dbReference>
<keyword evidence="6" id="KW-1185">Reference proteome</keyword>
<evidence type="ECO:0000259" key="4">
    <source>
        <dbReference type="Pfam" id="PF01301"/>
    </source>
</evidence>
<dbReference type="STRING" id="4232.A0A251S3Y1"/>
<accession>A0A251S3Y1</accession>
<dbReference type="Proteomes" id="UP000215914">
    <property type="component" value="Chromosome 16"/>
</dbReference>
<dbReference type="AlphaFoldDB" id="A0A251S3Y1"/>
<comment type="catalytic activity">
    <reaction evidence="1">
        <text>Hydrolysis of terminal non-reducing beta-D-galactose residues in beta-D-galactosides.</text>
        <dbReference type="EC" id="3.2.1.23"/>
    </reaction>
</comment>
<evidence type="ECO:0000256" key="3">
    <source>
        <dbReference type="ARBA" id="ARBA00012756"/>
    </source>
</evidence>
<dbReference type="InParanoid" id="A0A251S3Y1"/>
<evidence type="ECO:0000256" key="1">
    <source>
        <dbReference type="ARBA" id="ARBA00001412"/>
    </source>
</evidence>
<dbReference type="InterPro" id="IPR001944">
    <property type="entry name" value="Glycoside_Hdrlase_35"/>
</dbReference>
<dbReference type="InterPro" id="IPR017853">
    <property type="entry name" value="GH"/>
</dbReference>
<dbReference type="GO" id="GO:0005975">
    <property type="term" value="P:carbohydrate metabolic process"/>
    <property type="evidence" value="ECO:0007669"/>
    <property type="project" value="InterPro"/>
</dbReference>
<evidence type="ECO:0000313" key="6">
    <source>
        <dbReference type="Proteomes" id="UP000215914"/>
    </source>
</evidence>
<sequence>MLQIENEYGNIEESYGQKGKDYVKWAAKMAVGLGVGVPWVMCEQADAPEYIIDACNGYYCDGFKPNSNEKPVLWTENWDGWYADINISLTIARWREAEEVEPILDALPNLEQYIYCSLADVYLKSALLPHRELETEALLESKGVNYTSIRPVYIYDPLNYNPVEEWFFHRLKAGRLIPIPNSGLQVSQLGHIKVLATASI</sequence>
<protein>
    <recommendedName>
        <fullName evidence="3">beta-galactosidase</fullName>
        <ecNumber evidence="3">3.2.1.23</ecNumber>
    </recommendedName>
</protein>
<feature type="domain" description="Glycoside hydrolase 35 catalytic" evidence="4">
    <location>
        <begin position="1"/>
        <end position="85"/>
    </location>
</feature>
<dbReference type="PANTHER" id="PTHR23421">
    <property type="entry name" value="BETA-GALACTOSIDASE RELATED"/>
    <property type="match status" value="1"/>
</dbReference>
<evidence type="ECO:0000313" key="5">
    <source>
        <dbReference type="EMBL" id="OTF93437.1"/>
    </source>
</evidence>
<dbReference type="Gene3D" id="3.20.20.80">
    <property type="entry name" value="Glycosidases"/>
    <property type="match status" value="1"/>
</dbReference>
<name>A0A251S3Y1_HELAN</name>
<dbReference type="EC" id="3.2.1.23" evidence="3"/>
<dbReference type="EMBL" id="CM007905">
    <property type="protein sequence ID" value="OTF93437.1"/>
    <property type="molecule type" value="Genomic_DNA"/>
</dbReference>
<gene>
    <name evidence="5" type="ORF">HannXRQ_Chr16g0532881</name>
</gene>